<evidence type="ECO:0000313" key="3">
    <source>
        <dbReference type="Proteomes" id="UP001141806"/>
    </source>
</evidence>
<proteinExistence type="predicted"/>
<keyword evidence="1" id="KW-0472">Membrane</keyword>
<evidence type="ECO:0000313" key="2">
    <source>
        <dbReference type="EMBL" id="KAJ4975611.1"/>
    </source>
</evidence>
<name>A0A9Q0KRZ7_9MAGN</name>
<comment type="caution">
    <text evidence="2">The sequence shown here is derived from an EMBL/GenBank/DDBJ whole genome shotgun (WGS) entry which is preliminary data.</text>
</comment>
<keyword evidence="1" id="KW-0812">Transmembrane</keyword>
<keyword evidence="1" id="KW-1133">Transmembrane helix</keyword>
<gene>
    <name evidence="2" type="ORF">NE237_000717</name>
</gene>
<organism evidence="2 3">
    <name type="scientific">Protea cynaroides</name>
    <dbReference type="NCBI Taxonomy" id="273540"/>
    <lineage>
        <taxon>Eukaryota</taxon>
        <taxon>Viridiplantae</taxon>
        <taxon>Streptophyta</taxon>
        <taxon>Embryophyta</taxon>
        <taxon>Tracheophyta</taxon>
        <taxon>Spermatophyta</taxon>
        <taxon>Magnoliopsida</taxon>
        <taxon>Proteales</taxon>
        <taxon>Proteaceae</taxon>
        <taxon>Protea</taxon>
    </lineage>
</organism>
<accession>A0A9Q0KRZ7</accession>
<dbReference type="EMBL" id="JAMYWD010000003">
    <property type="protein sequence ID" value="KAJ4975611.1"/>
    <property type="molecule type" value="Genomic_DNA"/>
</dbReference>
<reference evidence="2" key="1">
    <citation type="journal article" date="2023" name="Plant J.">
        <title>The genome of the king protea, Protea cynaroides.</title>
        <authorList>
            <person name="Chang J."/>
            <person name="Duong T.A."/>
            <person name="Schoeman C."/>
            <person name="Ma X."/>
            <person name="Roodt D."/>
            <person name="Barker N."/>
            <person name="Li Z."/>
            <person name="Van de Peer Y."/>
            <person name="Mizrachi E."/>
        </authorList>
    </citation>
    <scope>NUCLEOTIDE SEQUENCE</scope>
    <source>
        <tissue evidence="2">Young leaves</tissue>
    </source>
</reference>
<protein>
    <submittedName>
        <fullName evidence="2">Uncharacterized protein</fullName>
    </submittedName>
</protein>
<keyword evidence="3" id="KW-1185">Reference proteome</keyword>
<evidence type="ECO:0000256" key="1">
    <source>
        <dbReference type="SAM" id="Phobius"/>
    </source>
</evidence>
<dbReference type="Proteomes" id="UP001141806">
    <property type="component" value="Unassembled WGS sequence"/>
</dbReference>
<dbReference type="AlphaFoldDB" id="A0A9Q0KRZ7"/>
<feature type="transmembrane region" description="Helical" evidence="1">
    <location>
        <begin position="12"/>
        <end position="29"/>
    </location>
</feature>
<sequence length="158" mass="17668">MLRSSSGKDGILFLLITFSGFVAAFRSFYGDGDRIFEQQIGLSILEANGGKRDRTRFWAVSYCGHAWHVLFERGFRKPASLRFALVLQCLWMTSFAILINGSRDLGENSRANRNGTCHLAGEDELVTFPSYLGLSRLSERINSGPKRAKASASVFLFF</sequence>